<dbReference type="SMART" id="SM00530">
    <property type="entry name" value="HTH_XRE"/>
    <property type="match status" value="1"/>
</dbReference>
<keyword evidence="1" id="KW-1133">Transmembrane helix</keyword>
<name>A9KFU7_COXBN</name>
<dbReference type="KEGG" id="cbd:CBUD_1333"/>
<dbReference type="HOGENOM" id="CLU_092337_0_0_6"/>
<dbReference type="Proteomes" id="UP000008555">
    <property type="component" value="Chromosome"/>
</dbReference>
<dbReference type="EMBL" id="CP000733">
    <property type="protein sequence ID" value="ABS77720.2"/>
    <property type="molecule type" value="Genomic_DNA"/>
</dbReference>
<dbReference type="SUPFAM" id="SSF47413">
    <property type="entry name" value="lambda repressor-like DNA-binding domains"/>
    <property type="match status" value="1"/>
</dbReference>
<organism evidence="3 4">
    <name type="scientific">Coxiella burnetii (strain Dugway 5J108-111)</name>
    <dbReference type="NCBI Taxonomy" id="434922"/>
    <lineage>
        <taxon>Bacteria</taxon>
        <taxon>Pseudomonadati</taxon>
        <taxon>Pseudomonadota</taxon>
        <taxon>Gammaproteobacteria</taxon>
        <taxon>Legionellales</taxon>
        <taxon>Coxiellaceae</taxon>
        <taxon>Coxiella</taxon>
    </lineage>
</organism>
<dbReference type="CDD" id="cd00093">
    <property type="entry name" value="HTH_XRE"/>
    <property type="match status" value="1"/>
</dbReference>
<gene>
    <name evidence="3" type="ordered locus">CBUD_1333</name>
</gene>
<feature type="domain" description="HTH cro/C1-type" evidence="2">
    <location>
        <begin position="78"/>
        <end position="139"/>
    </location>
</feature>
<sequence>MIKLSFWYYFPKGFDSETEHLFEVLLERNCFLIPDTPGVSYNAHKHITIGMRPMTENAIDMEINLPRSDSAAKTPGILLREARQAKNLQQSDVAKEIRLSIQWVKDLEQDDYSHVPALIYVRGYLRGYARYVGISPDEVMAAFDEMGLEEEFERVKAEVERPVKHHAVPVVLRSKRMINGKMVRWVTVILLVALIVSVGVWWQGKKHILGQLQSVISSPQENLPLKQTSVNSVNTNKTINTNLTEQPTAIKYKNKITFSGTNH</sequence>
<evidence type="ECO:0000313" key="4">
    <source>
        <dbReference type="Proteomes" id="UP000008555"/>
    </source>
</evidence>
<evidence type="ECO:0000259" key="2">
    <source>
        <dbReference type="SMART" id="SM00530"/>
    </source>
</evidence>
<protein>
    <submittedName>
        <fullName evidence="3">Integral membrane protein</fullName>
    </submittedName>
</protein>
<reference evidence="3 4" key="1">
    <citation type="journal article" date="2009" name="Infect. Immun.">
        <title>Comparative genomics reveal extensive transposon-mediated genomic plasticity and diversity among potential effector proteins within the genus Coxiella.</title>
        <authorList>
            <person name="Beare P.A."/>
            <person name="Unsworth N."/>
            <person name="Andoh M."/>
            <person name="Voth D.E."/>
            <person name="Omsland A."/>
            <person name="Gilk S.D."/>
            <person name="Williams K.P."/>
            <person name="Sobral B.W."/>
            <person name="Kupko J.J.III."/>
            <person name="Porcella S.F."/>
            <person name="Samuel J.E."/>
            <person name="Heinzen R.A."/>
        </authorList>
    </citation>
    <scope>NUCLEOTIDE SEQUENCE [LARGE SCALE GENOMIC DNA]</scope>
    <source>
        <strain evidence="3 4">Dugway 5J108-111</strain>
    </source>
</reference>
<dbReference type="InterPro" id="IPR001387">
    <property type="entry name" value="Cro/C1-type_HTH"/>
</dbReference>
<dbReference type="PANTHER" id="PTHR34475">
    <property type="match status" value="1"/>
</dbReference>
<dbReference type="InterPro" id="IPR050400">
    <property type="entry name" value="Bact_Cytoskel_RodZ"/>
</dbReference>
<keyword evidence="1" id="KW-0472">Membrane</keyword>
<proteinExistence type="predicted"/>
<dbReference type="Pfam" id="PF13413">
    <property type="entry name" value="HTH_25"/>
    <property type="match status" value="1"/>
</dbReference>
<dbReference type="InterPro" id="IPR010982">
    <property type="entry name" value="Lambda_DNA-bd_dom_sf"/>
</dbReference>
<feature type="transmembrane region" description="Helical" evidence="1">
    <location>
        <begin position="182"/>
        <end position="202"/>
    </location>
</feature>
<dbReference type="GO" id="GO:0003677">
    <property type="term" value="F:DNA binding"/>
    <property type="evidence" value="ECO:0007669"/>
    <property type="project" value="InterPro"/>
</dbReference>
<keyword evidence="1" id="KW-0812">Transmembrane</keyword>
<dbReference type="Gene3D" id="1.10.260.40">
    <property type="entry name" value="lambda repressor-like DNA-binding domains"/>
    <property type="match status" value="1"/>
</dbReference>
<dbReference type="AlphaFoldDB" id="A9KFU7"/>
<evidence type="ECO:0000313" key="3">
    <source>
        <dbReference type="EMBL" id="ABS77720.2"/>
    </source>
</evidence>
<accession>A9KFU7</accession>
<evidence type="ECO:0000256" key="1">
    <source>
        <dbReference type="SAM" id="Phobius"/>
    </source>
</evidence>
<dbReference type="PANTHER" id="PTHR34475:SF1">
    <property type="entry name" value="CYTOSKELETON PROTEIN RODZ"/>
    <property type="match status" value="1"/>
</dbReference>